<gene>
    <name evidence="11" type="ORF">CEP54_008627</name>
</gene>
<dbReference type="SUPFAM" id="SSF57701">
    <property type="entry name" value="Zn2/Cys6 DNA-binding domain"/>
    <property type="match status" value="1"/>
</dbReference>
<dbReference type="InterPro" id="IPR036864">
    <property type="entry name" value="Zn2-C6_fun-type_DNA-bd_sf"/>
</dbReference>
<dbReference type="GO" id="GO:0005634">
    <property type="term" value="C:nucleus"/>
    <property type="evidence" value="ECO:0007669"/>
    <property type="project" value="UniProtKB-SubCell"/>
</dbReference>
<evidence type="ECO:0000313" key="11">
    <source>
        <dbReference type="EMBL" id="RSL56755.1"/>
    </source>
</evidence>
<dbReference type="Proteomes" id="UP000288168">
    <property type="component" value="Unassembled WGS sequence"/>
</dbReference>
<evidence type="ECO:0000256" key="7">
    <source>
        <dbReference type="ARBA" id="ARBA00023242"/>
    </source>
</evidence>
<keyword evidence="5" id="KW-0238">DNA-binding</keyword>
<feature type="domain" description="Zn(2)-C6 fungal-type" evidence="10">
    <location>
        <begin position="31"/>
        <end position="59"/>
    </location>
</feature>
<dbReference type="AlphaFoldDB" id="A0A428PUP7"/>
<evidence type="ECO:0000256" key="5">
    <source>
        <dbReference type="ARBA" id="ARBA00023125"/>
    </source>
</evidence>
<dbReference type="InterPro" id="IPR001138">
    <property type="entry name" value="Zn2Cys6_DnaBD"/>
</dbReference>
<keyword evidence="2" id="KW-0479">Metal-binding</keyword>
<feature type="region of interest" description="Disordered" evidence="8">
    <location>
        <begin position="88"/>
        <end position="125"/>
    </location>
</feature>
<dbReference type="GO" id="GO:0043565">
    <property type="term" value="F:sequence-specific DNA binding"/>
    <property type="evidence" value="ECO:0007669"/>
    <property type="project" value="TreeGrafter"/>
</dbReference>
<evidence type="ECO:0000256" key="9">
    <source>
        <dbReference type="SAM" id="Phobius"/>
    </source>
</evidence>
<dbReference type="SMART" id="SM00066">
    <property type="entry name" value="GAL4"/>
    <property type="match status" value="1"/>
</dbReference>
<dbReference type="GO" id="GO:0006351">
    <property type="term" value="P:DNA-templated transcription"/>
    <property type="evidence" value="ECO:0007669"/>
    <property type="project" value="InterPro"/>
</dbReference>
<organism evidence="11 12">
    <name type="scientific">Fusarium duplospermum</name>
    <dbReference type="NCBI Taxonomy" id="1325734"/>
    <lineage>
        <taxon>Eukaryota</taxon>
        <taxon>Fungi</taxon>
        <taxon>Dikarya</taxon>
        <taxon>Ascomycota</taxon>
        <taxon>Pezizomycotina</taxon>
        <taxon>Sordariomycetes</taxon>
        <taxon>Hypocreomycetidae</taxon>
        <taxon>Hypocreales</taxon>
        <taxon>Nectriaceae</taxon>
        <taxon>Fusarium</taxon>
        <taxon>Fusarium solani species complex</taxon>
    </lineage>
</organism>
<evidence type="ECO:0000256" key="3">
    <source>
        <dbReference type="ARBA" id="ARBA00022833"/>
    </source>
</evidence>
<dbReference type="PROSITE" id="PS50048">
    <property type="entry name" value="ZN2_CY6_FUNGAL_2"/>
    <property type="match status" value="1"/>
</dbReference>
<evidence type="ECO:0000256" key="1">
    <source>
        <dbReference type="ARBA" id="ARBA00004123"/>
    </source>
</evidence>
<dbReference type="Gene3D" id="4.10.240.10">
    <property type="entry name" value="Zn(2)-C6 fungal-type DNA-binding domain"/>
    <property type="match status" value="1"/>
</dbReference>
<feature type="compositionally biased region" description="Polar residues" evidence="8">
    <location>
        <begin position="99"/>
        <end position="124"/>
    </location>
</feature>
<keyword evidence="12" id="KW-1185">Reference proteome</keyword>
<dbReference type="InterPro" id="IPR028116">
    <property type="entry name" value="Cis-CaaD-like"/>
</dbReference>
<feature type="transmembrane region" description="Helical" evidence="9">
    <location>
        <begin position="523"/>
        <end position="543"/>
    </location>
</feature>
<dbReference type="GO" id="GO:0008270">
    <property type="term" value="F:zinc ion binding"/>
    <property type="evidence" value="ECO:0007669"/>
    <property type="project" value="InterPro"/>
</dbReference>
<dbReference type="SUPFAM" id="SSF55331">
    <property type="entry name" value="Tautomerase/MIF"/>
    <property type="match status" value="1"/>
</dbReference>
<feature type="region of interest" description="Disordered" evidence="8">
    <location>
        <begin position="1"/>
        <end position="25"/>
    </location>
</feature>
<comment type="subcellular location">
    <subcellularLocation>
        <location evidence="1">Nucleus</location>
    </subcellularLocation>
</comment>
<dbReference type="InterPro" id="IPR007219">
    <property type="entry name" value="XnlR_reg_dom"/>
</dbReference>
<comment type="caution">
    <text evidence="11">The sequence shown here is derived from an EMBL/GenBank/DDBJ whole genome shotgun (WGS) entry which is preliminary data.</text>
</comment>
<dbReference type="Pfam" id="PF14832">
    <property type="entry name" value="Tautomerase_3"/>
    <property type="match status" value="1"/>
</dbReference>
<dbReference type="Pfam" id="PF04082">
    <property type="entry name" value="Fungal_trans"/>
    <property type="match status" value="1"/>
</dbReference>
<protein>
    <recommendedName>
        <fullName evidence="10">Zn(2)-C6 fungal-type domain-containing protein</fullName>
    </recommendedName>
</protein>
<dbReference type="SMART" id="SM00906">
    <property type="entry name" value="Fungal_trans"/>
    <property type="match status" value="1"/>
</dbReference>
<dbReference type="InterPro" id="IPR014347">
    <property type="entry name" value="Tautomerase/MIF_sf"/>
</dbReference>
<proteinExistence type="predicted"/>
<keyword evidence="9" id="KW-0812">Transmembrane</keyword>
<keyword evidence="9" id="KW-0472">Membrane</keyword>
<keyword evidence="3" id="KW-0862">Zinc</keyword>
<sequence>METDMERRPASSGVPQGGQRPPKTRTRIATACTRCQKRKIRCDALSPACSACQRAGVPCLGGGSSRDYVNELEARIRWLESIIQEHAPDVDLSAGPGRSPSTDGGNPSRDSQITQQAGDTQSPGKITDQIGLISLTSGTDLRFLGPSSGLFFTKFVLAGLGKRLHVDKESAPDTATDTLAVPSDLLVPQPKELPLDHRHARWLSQTYFNVVHLQFPFLHEPSYWETIDKIYDHVQVCVVAEFQVFMVLAIGATILSRRTRVALSPEGYYASAMNLVAGAIKMPSVSCVQCTLLLQMYALNNPTSGLSLWTLHHHGLAMGIELGLHRNVPESIFTPFEREIRRRIFWCTYNIDRLLSTLMGRPMGVVDEQCDLNYPSDVDDTHLKTAHPKPRQGDEPLTNMSSAIHLFKLARFNSEIKCVLYCGDRQYPPYTQPVITDAESWRVDILNRLRQWRRDIPRHKETSSRHYINILCEIKYHELLMLILRPNPRFHNPDKATIRECFSSAMACSELYHKLYMTNMLHFGWISVHSLFLCVMVMFYCVWTPRGIADEADFDSLMRALKVSSDVLSAMGEYWPEAKKSRDVLDRVSTATIRRFTQNLNAVRNNPVPPDSQTPVAMPAVPGSDQTVDWNIIDVSSNSLPSLQFEDINLGGVPFGLGYEAFDQSFTSTDILSQFFNSGVDVMMGGSYDFEHGRDREVDETFATHSQFSPTVSRVTKKVDMPLYAVSHAAPLSLDQKEALAEAITHLHADRFKTPRWYINVIFTEASAQTVFVGGRRVSLAPSLQPDYNILINGGKRLVNHITARVRSGPTRSRESFNELCSDINSAWHHIVHPELKPSELPPKELELAAIFITSELLAGMKVGFPVPAAGTEIAWAKEHFESFKERAALGDEDFVDYVEELEKKPEFKEH</sequence>
<dbReference type="CDD" id="cd00067">
    <property type="entry name" value="GAL4"/>
    <property type="match status" value="1"/>
</dbReference>
<evidence type="ECO:0000313" key="12">
    <source>
        <dbReference type="Proteomes" id="UP000288168"/>
    </source>
</evidence>
<evidence type="ECO:0000259" key="10">
    <source>
        <dbReference type="PROSITE" id="PS50048"/>
    </source>
</evidence>
<dbReference type="CDD" id="cd14653">
    <property type="entry name" value="ZIP_Gal4p-like"/>
    <property type="match status" value="1"/>
</dbReference>
<dbReference type="PANTHER" id="PTHR47782:SF1">
    <property type="entry name" value="PYRIMIDINE PATHWAY REGULATORY PROTEIN 1"/>
    <property type="match status" value="1"/>
</dbReference>
<keyword evidence="9" id="KW-1133">Transmembrane helix</keyword>
<dbReference type="OrthoDB" id="189997at2759"/>
<keyword evidence="6" id="KW-0804">Transcription</keyword>
<dbReference type="CDD" id="cd12148">
    <property type="entry name" value="fungal_TF_MHR"/>
    <property type="match status" value="1"/>
</dbReference>
<dbReference type="EMBL" id="NKCI01000088">
    <property type="protein sequence ID" value="RSL56755.1"/>
    <property type="molecule type" value="Genomic_DNA"/>
</dbReference>
<evidence type="ECO:0000256" key="8">
    <source>
        <dbReference type="SAM" id="MobiDB-lite"/>
    </source>
</evidence>
<name>A0A428PUP7_9HYPO</name>
<dbReference type="GO" id="GO:0000981">
    <property type="term" value="F:DNA-binding transcription factor activity, RNA polymerase II-specific"/>
    <property type="evidence" value="ECO:0007669"/>
    <property type="project" value="InterPro"/>
</dbReference>
<keyword evidence="7" id="KW-0539">Nucleus</keyword>
<reference evidence="11 12" key="1">
    <citation type="submission" date="2017-06" db="EMBL/GenBank/DDBJ databases">
        <title>Comparative genomic analysis of Ambrosia Fusariam Clade fungi.</title>
        <authorList>
            <person name="Stajich J.E."/>
            <person name="Carrillo J."/>
            <person name="Kijimoto T."/>
            <person name="Eskalen A."/>
            <person name="O'Donnell K."/>
            <person name="Kasson M."/>
        </authorList>
    </citation>
    <scope>NUCLEOTIDE SEQUENCE [LARGE SCALE GENOMIC DNA]</scope>
    <source>
        <strain evidence="11 12">NRRL62584</strain>
    </source>
</reference>
<accession>A0A428PUP7</accession>
<dbReference type="STRING" id="1325734.A0A428PUP7"/>
<evidence type="ECO:0000256" key="6">
    <source>
        <dbReference type="ARBA" id="ARBA00023163"/>
    </source>
</evidence>
<dbReference type="GO" id="GO:0045944">
    <property type="term" value="P:positive regulation of transcription by RNA polymerase II"/>
    <property type="evidence" value="ECO:0007669"/>
    <property type="project" value="TreeGrafter"/>
</dbReference>
<evidence type="ECO:0000256" key="4">
    <source>
        <dbReference type="ARBA" id="ARBA00023015"/>
    </source>
</evidence>
<evidence type="ECO:0000256" key="2">
    <source>
        <dbReference type="ARBA" id="ARBA00022723"/>
    </source>
</evidence>
<dbReference type="Pfam" id="PF00172">
    <property type="entry name" value="Zn_clus"/>
    <property type="match status" value="1"/>
</dbReference>
<dbReference type="Gene3D" id="3.30.429.10">
    <property type="entry name" value="Macrophage Migration Inhibitory Factor"/>
    <property type="match status" value="1"/>
</dbReference>
<dbReference type="PANTHER" id="PTHR47782">
    <property type="entry name" value="ZN(II)2CYS6 TRANSCRIPTION FACTOR (EUROFUNG)-RELATED"/>
    <property type="match status" value="1"/>
</dbReference>
<keyword evidence="4" id="KW-0805">Transcription regulation</keyword>
<dbReference type="InterPro" id="IPR052202">
    <property type="entry name" value="Yeast_MetPath_Reg"/>
</dbReference>